<evidence type="ECO:0008006" key="4">
    <source>
        <dbReference type="Google" id="ProtNLM"/>
    </source>
</evidence>
<name>A0A229QY16_9PSEU</name>
<dbReference type="OrthoDB" id="9815525at2"/>
<proteinExistence type="predicted"/>
<dbReference type="EMBL" id="NMQT01000383">
    <property type="protein sequence ID" value="OXM39312.1"/>
    <property type="molecule type" value="Genomic_DNA"/>
</dbReference>
<reference evidence="2 3" key="1">
    <citation type="submission" date="2017-07" db="EMBL/GenBank/DDBJ databases">
        <title>Amycolatopsis thailandensis Genome sequencing and assembly.</title>
        <authorList>
            <person name="Kaur N."/>
            <person name="Mayilraj S."/>
        </authorList>
    </citation>
    <scope>NUCLEOTIDE SEQUENCE [LARGE SCALE GENOMIC DNA]</scope>
    <source>
        <strain evidence="2 3">JCM 16380</strain>
    </source>
</reference>
<evidence type="ECO:0000256" key="1">
    <source>
        <dbReference type="SAM" id="Phobius"/>
    </source>
</evidence>
<gene>
    <name evidence="2" type="ORF">CFP71_43035</name>
</gene>
<sequence>GFAVLAPLAVGWFSPLLAPGGALTGSVGAVLGTGETRGIGLAYVVFALILLLINVGGFSLRRLRRFDTEVPDSLPDDLVGAQERERKLAGKDAA</sequence>
<keyword evidence="3" id="KW-1185">Reference proteome</keyword>
<protein>
    <recommendedName>
        <fullName evidence="4">MFS transporter</fullName>
    </recommendedName>
</protein>
<keyword evidence="1" id="KW-0472">Membrane</keyword>
<feature type="transmembrane region" description="Helical" evidence="1">
    <location>
        <begin position="40"/>
        <end position="60"/>
    </location>
</feature>
<dbReference type="Proteomes" id="UP000215223">
    <property type="component" value="Unassembled WGS sequence"/>
</dbReference>
<keyword evidence="1" id="KW-0812">Transmembrane</keyword>
<comment type="caution">
    <text evidence="2">The sequence shown here is derived from an EMBL/GenBank/DDBJ whole genome shotgun (WGS) entry which is preliminary data.</text>
</comment>
<dbReference type="AlphaFoldDB" id="A0A229QY16"/>
<keyword evidence="1" id="KW-1133">Transmembrane helix</keyword>
<evidence type="ECO:0000313" key="3">
    <source>
        <dbReference type="Proteomes" id="UP000215223"/>
    </source>
</evidence>
<feature type="non-terminal residue" evidence="2">
    <location>
        <position position="1"/>
    </location>
</feature>
<organism evidence="2 3">
    <name type="scientific">Amycolatopsis thailandensis</name>
    <dbReference type="NCBI Taxonomy" id="589330"/>
    <lineage>
        <taxon>Bacteria</taxon>
        <taxon>Bacillati</taxon>
        <taxon>Actinomycetota</taxon>
        <taxon>Actinomycetes</taxon>
        <taxon>Pseudonocardiales</taxon>
        <taxon>Pseudonocardiaceae</taxon>
        <taxon>Amycolatopsis</taxon>
    </lineage>
</organism>
<accession>A0A229QY16</accession>
<evidence type="ECO:0000313" key="2">
    <source>
        <dbReference type="EMBL" id="OXM39312.1"/>
    </source>
</evidence>
<dbReference type="RefSeq" id="WP_143267349.1">
    <property type="nucleotide sequence ID" value="NZ_NMQT01000383.1"/>
</dbReference>